<dbReference type="GO" id="GO:0046872">
    <property type="term" value="F:metal ion binding"/>
    <property type="evidence" value="ECO:0007669"/>
    <property type="project" value="UniProtKB-KW"/>
</dbReference>
<reference evidence="7 8" key="1">
    <citation type="submission" date="2016-11" db="EMBL/GenBank/DDBJ databases">
        <authorList>
            <person name="Jaros S."/>
            <person name="Januszkiewicz K."/>
            <person name="Wedrychowicz H."/>
        </authorList>
    </citation>
    <scope>NUCLEOTIDE SEQUENCE [LARGE SCALE GENOMIC DNA]</scope>
    <source>
        <strain evidence="7 8">DSM 3089</strain>
    </source>
</reference>
<keyword evidence="4" id="KW-0460">Magnesium</keyword>
<dbReference type="GO" id="GO:0004540">
    <property type="term" value="F:RNA nuclease activity"/>
    <property type="evidence" value="ECO:0007669"/>
    <property type="project" value="InterPro"/>
</dbReference>
<dbReference type="PANTHER" id="PTHR30001:SF0">
    <property type="entry name" value="RIBONUCLEASE G"/>
    <property type="match status" value="1"/>
</dbReference>
<dbReference type="InterPro" id="IPR004659">
    <property type="entry name" value="RNase_E/G"/>
</dbReference>
<dbReference type="GO" id="GO:0006364">
    <property type="term" value="P:rRNA processing"/>
    <property type="evidence" value="ECO:0007669"/>
    <property type="project" value="TreeGrafter"/>
</dbReference>
<comment type="cofactor">
    <cofactor evidence="1">
        <name>Mg(2+)</name>
        <dbReference type="ChEBI" id="CHEBI:18420"/>
    </cofactor>
</comment>
<dbReference type="InterPro" id="IPR003029">
    <property type="entry name" value="S1_domain"/>
</dbReference>
<dbReference type="PROSITE" id="PS50126">
    <property type="entry name" value="S1"/>
    <property type="match status" value="1"/>
</dbReference>
<dbReference type="GO" id="GO:0003723">
    <property type="term" value="F:RNA binding"/>
    <property type="evidence" value="ECO:0007669"/>
    <property type="project" value="UniProtKB-KW"/>
</dbReference>
<evidence type="ECO:0000256" key="5">
    <source>
        <dbReference type="ARBA" id="ARBA00022884"/>
    </source>
</evidence>
<dbReference type="GO" id="GO:0005737">
    <property type="term" value="C:cytoplasm"/>
    <property type="evidence" value="ECO:0007669"/>
    <property type="project" value="TreeGrafter"/>
</dbReference>
<dbReference type="RefSeq" id="WP_072832270.1">
    <property type="nucleotide sequence ID" value="NZ_FQXP01000009.1"/>
</dbReference>
<name>A0A1M5XSJ2_9CLOT</name>
<evidence type="ECO:0000313" key="7">
    <source>
        <dbReference type="EMBL" id="SHI02494.1"/>
    </source>
</evidence>
<evidence type="ECO:0000256" key="4">
    <source>
        <dbReference type="ARBA" id="ARBA00022842"/>
    </source>
</evidence>
<dbReference type="SUPFAM" id="SSF50249">
    <property type="entry name" value="Nucleic acid-binding proteins"/>
    <property type="match status" value="1"/>
</dbReference>
<keyword evidence="5" id="KW-0694">RNA-binding</keyword>
<dbReference type="GO" id="GO:0016787">
    <property type="term" value="F:hydrolase activity"/>
    <property type="evidence" value="ECO:0007669"/>
    <property type="project" value="UniProtKB-KW"/>
</dbReference>
<dbReference type="Proteomes" id="UP000184526">
    <property type="component" value="Unassembled WGS sequence"/>
</dbReference>
<dbReference type="InterPro" id="IPR019307">
    <property type="entry name" value="RNA-bd_AU-1/RNase_E/G"/>
</dbReference>
<dbReference type="CDD" id="cd04453">
    <property type="entry name" value="S1_RNase_E"/>
    <property type="match status" value="1"/>
</dbReference>
<dbReference type="InterPro" id="IPR012340">
    <property type="entry name" value="NA-bd_OB-fold"/>
</dbReference>
<dbReference type="Gene3D" id="2.40.50.140">
    <property type="entry name" value="Nucleic acid-binding proteins"/>
    <property type="match status" value="1"/>
</dbReference>
<feature type="domain" description="S1 motif" evidence="6">
    <location>
        <begin position="38"/>
        <end position="101"/>
    </location>
</feature>
<dbReference type="STRING" id="1121306.SAMN02745196_02421"/>
<evidence type="ECO:0000256" key="1">
    <source>
        <dbReference type="ARBA" id="ARBA00001946"/>
    </source>
</evidence>
<dbReference type="PANTHER" id="PTHR30001">
    <property type="entry name" value="RIBONUCLEASE"/>
    <property type="match status" value="1"/>
</dbReference>
<dbReference type="OrthoDB" id="9804278at2"/>
<dbReference type="Pfam" id="PF10150">
    <property type="entry name" value="RNase_E_G"/>
    <property type="match status" value="1"/>
</dbReference>
<proteinExistence type="predicted"/>
<keyword evidence="8" id="KW-1185">Reference proteome</keyword>
<gene>
    <name evidence="7" type="ORF">SAMN02745196_02421</name>
</gene>
<protein>
    <submittedName>
        <fullName evidence="7">Ribonuclease G</fullName>
    </submittedName>
</protein>
<keyword evidence="2" id="KW-0479">Metal-binding</keyword>
<keyword evidence="3" id="KW-0378">Hydrolase</keyword>
<evidence type="ECO:0000256" key="2">
    <source>
        <dbReference type="ARBA" id="ARBA00022723"/>
    </source>
</evidence>
<evidence type="ECO:0000256" key="3">
    <source>
        <dbReference type="ARBA" id="ARBA00022801"/>
    </source>
</evidence>
<dbReference type="EMBL" id="FQXP01000009">
    <property type="protein sequence ID" value="SHI02494.1"/>
    <property type="molecule type" value="Genomic_DNA"/>
</dbReference>
<sequence>MREIFIERNNNLLRLAVKLDEKFINCRFYEEDNKPKVGEIYLGVVKNIIPSMKSIFIDLGTDRNAYLYLDKYNSKIKTGDEILVEVLKEEIGEKGATVTTKVSLGGDFAVVGDFGVGIKISKKIDDIEFVESIKKSIDAPKDMAVTIRSRATEKTIDFIEAEINSLISRFKDIKQRGTYSKGPKLLYKQQRALREELLELKSGDKVYCNSKDDHENVASLLKEMNKEEASNSLYEGEINLFLQYGLEKEILALRKREVMLKSQGYLVFNKTEAMNVIDVNSGALIEGKNMEDNIFKVNLEAANEICRQIALRDLSGIIIIDFIDMFKENHKKKIIEVLRENLRNHRNKIKVYNFTELSLVQITRERREKSILEYVEEVERQEAYTLSRISKEYLMFLIKNELIRLRKTLDLKKVKIEINELYYFDFINNLEEFKNYLCKNEIEVEVIFNKVEIFNIISSVFN</sequence>
<dbReference type="SMART" id="SM00316">
    <property type="entry name" value="S1"/>
    <property type="match status" value="1"/>
</dbReference>
<evidence type="ECO:0000259" key="6">
    <source>
        <dbReference type="PROSITE" id="PS50126"/>
    </source>
</evidence>
<accession>A0A1M5XSJ2</accession>
<dbReference type="AlphaFoldDB" id="A0A1M5XSJ2"/>
<evidence type="ECO:0000313" key="8">
    <source>
        <dbReference type="Proteomes" id="UP000184526"/>
    </source>
</evidence>
<organism evidence="7 8">
    <name type="scientific">Clostridium collagenovorans DSM 3089</name>
    <dbReference type="NCBI Taxonomy" id="1121306"/>
    <lineage>
        <taxon>Bacteria</taxon>
        <taxon>Bacillati</taxon>
        <taxon>Bacillota</taxon>
        <taxon>Clostridia</taxon>
        <taxon>Eubacteriales</taxon>
        <taxon>Clostridiaceae</taxon>
        <taxon>Clostridium</taxon>
    </lineage>
</organism>